<protein>
    <submittedName>
        <fullName evidence="1">Uncharacterized protein</fullName>
    </submittedName>
</protein>
<evidence type="ECO:0000313" key="1">
    <source>
        <dbReference type="EMBL" id="KAK7477774.1"/>
    </source>
</evidence>
<reference evidence="1 2" key="1">
    <citation type="journal article" date="2023" name="Sci. Data">
        <title>Genome assembly of the Korean intertidal mud-creeper Batillaria attramentaria.</title>
        <authorList>
            <person name="Patra A.K."/>
            <person name="Ho P.T."/>
            <person name="Jun S."/>
            <person name="Lee S.J."/>
            <person name="Kim Y."/>
            <person name="Won Y.J."/>
        </authorList>
    </citation>
    <scope>NUCLEOTIDE SEQUENCE [LARGE SCALE GENOMIC DNA]</scope>
    <source>
        <strain evidence="1">Wonlab-2016</strain>
    </source>
</reference>
<proteinExistence type="predicted"/>
<evidence type="ECO:0000313" key="2">
    <source>
        <dbReference type="Proteomes" id="UP001519460"/>
    </source>
</evidence>
<sequence length="145" mass="15997">MLLTVRQPISPSSNCGWKARVSEHHSSSSRAEFWNAVGVCREMQCACHMATLPTPGPGCTSHTMLTLSVPATQALAAAVKRFLLRQCEQVKRVRADVILTKKGDQLVRTELSPREQRPHTINDRKRGATPLLAPPTLWCSGKMPL</sequence>
<comment type="caution">
    <text evidence="1">The sequence shown here is derived from an EMBL/GenBank/DDBJ whole genome shotgun (WGS) entry which is preliminary data.</text>
</comment>
<dbReference type="AlphaFoldDB" id="A0ABD0JT25"/>
<name>A0ABD0JT25_9CAEN</name>
<keyword evidence="2" id="KW-1185">Reference proteome</keyword>
<organism evidence="1 2">
    <name type="scientific">Batillaria attramentaria</name>
    <dbReference type="NCBI Taxonomy" id="370345"/>
    <lineage>
        <taxon>Eukaryota</taxon>
        <taxon>Metazoa</taxon>
        <taxon>Spiralia</taxon>
        <taxon>Lophotrochozoa</taxon>
        <taxon>Mollusca</taxon>
        <taxon>Gastropoda</taxon>
        <taxon>Caenogastropoda</taxon>
        <taxon>Sorbeoconcha</taxon>
        <taxon>Cerithioidea</taxon>
        <taxon>Batillariidae</taxon>
        <taxon>Batillaria</taxon>
    </lineage>
</organism>
<dbReference type="Proteomes" id="UP001519460">
    <property type="component" value="Unassembled WGS sequence"/>
</dbReference>
<dbReference type="EMBL" id="JACVVK020000341">
    <property type="protein sequence ID" value="KAK7477774.1"/>
    <property type="molecule type" value="Genomic_DNA"/>
</dbReference>
<accession>A0ABD0JT25</accession>
<gene>
    <name evidence="1" type="ORF">BaRGS_00030957</name>
</gene>